<name>A0A0N1HBB6_9EURO</name>
<dbReference type="EMBL" id="LFJN01000009">
    <property type="protein sequence ID" value="KPI41576.1"/>
    <property type="molecule type" value="Genomic_DNA"/>
</dbReference>
<organism evidence="11 12">
    <name type="scientific">Cyphellophora attinorum</name>
    <dbReference type="NCBI Taxonomy" id="1664694"/>
    <lineage>
        <taxon>Eukaryota</taxon>
        <taxon>Fungi</taxon>
        <taxon>Dikarya</taxon>
        <taxon>Ascomycota</taxon>
        <taxon>Pezizomycotina</taxon>
        <taxon>Eurotiomycetes</taxon>
        <taxon>Chaetothyriomycetidae</taxon>
        <taxon>Chaetothyriales</taxon>
        <taxon>Cyphellophoraceae</taxon>
        <taxon>Cyphellophora</taxon>
    </lineage>
</organism>
<dbReference type="PANTHER" id="PTHR12302:SF2">
    <property type="entry name" value="STAPHYLOCOCCAL NUCLEASE DOMAIN-CONTAINING PROTEIN 1"/>
    <property type="match status" value="1"/>
</dbReference>
<dbReference type="SUPFAM" id="SSF63748">
    <property type="entry name" value="Tudor/PWWP/MBT"/>
    <property type="match status" value="1"/>
</dbReference>
<evidence type="ECO:0000256" key="3">
    <source>
        <dbReference type="ARBA" id="ARBA00014651"/>
    </source>
</evidence>
<feature type="domain" description="TNase-like" evidence="10">
    <location>
        <begin position="160"/>
        <end position="301"/>
    </location>
</feature>
<dbReference type="Proteomes" id="UP000038010">
    <property type="component" value="Unassembled WGS sequence"/>
</dbReference>
<evidence type="ECO:0000256" key="1">
    <source>
        <dbReference type="ARBA" id="ARBA00004496"/>
    </source>
</evidence>
<dbReference type="SMART" id="SM00333">
    <property type="entry name" value="TUDOR"/>
    <property type="match status" value="1"/>
</dbReference>
<dbReference type="GO" id="GO:0031332">
    <property type="term" value="C:RNAi effector complex"/>
    <property type="evidence" value="ECO:0007669"/>
    <property type="project" value="InterPro"/>
</dbReference>
<dbReference type="FunFam" id="2.40.50.90:FF:000019">
    <property type="entry name" value="Transcription factor (Snd1/p100), putative"/>
    <property type="match status" value="1"/>
</dbReference>
<dbReference type="GO" id="GO:0004518">
    <property type="term" value="F:nuclease activity"/>
    <property type="evidence" value="ECO:0007669"/>
    <property type="project" value="TreeGrafter"/>
</dbReference>
<dbReference type="Pfam" id="PF00567">
    <property type="entry name" value="TUDOR"/>
    <property type="match status" value="1"/>
</dbReference>
<dbReference type="CDD" id="cd00175">
    <property type="entry name" value="SNc"/>
    <property type="match status" value="2"/>
</dbReference>
<keyword evidence="4 7" id="KW-0963">Cytoplasm</keyword>
<dbReference type="RefSeq" id="XP_018001539.1">
    <property type="nucleotide sequence ID" value="XM_018149727.1"/>
</dbReference>
<dbReference type="STRING" id="1664694.A0A0N1HBB6"/>
<comment type="subcellular location">
    <subcellularLocation>
        <location evidence="1 7">Cytoplasm</location>
    </subcellularLocation>
</comment>
<dbReference type="SUPFAM" id="SSF50199">
    <property type="entry name" value="Staphylococcal nuclease"/>
    <property type="match status" value="5"/>
</dbReference>
<evidence type="ECO:0000259" key="9">
    <source>
        <dbReference type="PROSITE" id="PS50304"/>
    </source>
</evidence>
<keyword evidence="5" id="KW-0597">Phosphoprotein</keyword>
<dbReference type="FunFam" id="2.40.50.90:FF:000010">
    <property type="entry name" value="Ribonuclease"/>
    <property type="match status" value="1"/>
</dbReference>
<evidence type="ECO:0000256" key="7">
    <source>
        <dbReference type="PIRNR" id="PIRNR017179"/>
    </source>
</evidence>
<dbReference type="AlphaFoldDB" id="A0A0N1HBB6"/>
<dbReference type="FunFam" id="2.30.30.140:FF:000018">
    <property type="entry name" value="Serine/threonine-protein kinase 31"/>
    <property type="match status" value="1"/>
</dbReference>
<evidence type="ECO:0000256" key="5">
    <source>
        <dbReference type="ARBA" id="ARBA00022553"/>
    </source>
</evidence>
<dbReference type="GO" id="GO:0006402">
    <property type="term" value="P:mRNA catabolic process"/>
    <property type="evidence" value="ECO:0007669"/>
    <property type="project" value="UniProtKB-UniRule"/>
</dbReference>
<proteinExistence type="predicted"/>
<dbReference type="GeneID" id="28741607"/>
<dbReference type="Gene3D" id="2.40.50.90">
    <property type="match status" value="5"/>
</dbReference>
<dbReference type="GO" id="GO:0005829">
    <property type="term" value="C:cytosol"/>
    <property type="evidence" value="ECO:0007669"/>
    <property type="project" value="UniProtKB-UniRule"/>
</dbReference>
<keyword evidence="6" id="KW-0677">Repeat</keyword>
<evidence type="ECO:0000256" key="2">
    <source>
        <dbReference type="ARBA" id="ARBA00013404"/>
    </source>
</evidence>
<evidence type="ECO:0000256" key="4">
    <source>
        <dbReference type="ARBA" id="ARBA00022490"/>
    </source>
</evidence>
<dbReference type="GO" id="GO:0005634">
    <property type="term" value="C:nucleus"/>
    <property type="evidence" value="ECO:0007669"/>
    <property type="project" value="TreeGrafter"/>
</dbReference>
<keyword evidence="12" id="KW-1185">Reference proteome</keyword>
<evidence type="ECO:0000256" key="6">
    <source>
        <dbReference type="ARBA" id="ARBA00022737"/>
    </source>
</evidence>
<feature type="domain" description="TNase-like" evidence="10">
    <location>
        <begin position="2"/>
        <end position="138"/>
    </location>
</feature>
<sequence>MAGLVGTVKSVISGDTVVLANAKGAERTLSLAYISAPRLKREGDEAFAFQSREFIRKLLLGQQVKFDILYTIPTTKRDFGKLEFKDITLPDKIVEEGWAKVREDAGKKEDDETALAYLDHLRQLESQAKADGKGVWGKGGQIELSEVSNPTALVEQYKGRKVKTIIERVLTGDRMIARLQLTPNKHMQTMLVLAGIRTPATKRTTAEGKNVEAEPFGTEAHRFVEQRLHLREVDVELLGVTPQNQLIATVLHPRGNIAVFLLQEGLAKCNDQHVTLLGNDMAQLRKTETAAKNARKGVFTSTDAARASGVQDADFTVARILNAETVFLRTRAGQEQQFSLSSIRQPKPSDPKQAPFGAEAKEFLRKKLIGKHVKVSVDGKRPASEGFQEREVATVISNGKNVALQLVEAGYASVIRHRRDDTDRSPEYDAMLLAEEAAQKEEKGMWSQKPPAAKGLVDYSESLAKAKVLASTMQRQKKVPGVVDFVRAGSRFVVLVPRENGKFTFVLSCIKGPKPARQSGEAAEPFGQEALDFAYRRCMQRDVEINVENTDKQGGIIGTMYVGRENFAKLLVEEGLAQVHSYSAEQSEHGPELFAAEKRAKEGRKGLWKDWDPSQDVETEDAAPLSNGGTNGTSEPTARRKDYRDVMVTNVDAEGKIKIQQIGSGTSSLTSLMSAFKNFHINPSNKKALDGPPKVGQVVAAKFTADGEWYRAKVRRVDRENKKVDVTYIDYGNSENLPWSELRPLDQPQFSLDKLKAQASDAVLSFAQLPGKDEYLQDAIRFLSEETEDRALVANVDAIGQDGALSLTLFPKGSQRVEESLNAELIREGLAIVPIKLKAWERQASDVLGNLKALQEEAKDGHRGMWEYGDILDD</sequence>
<evidence type="ECO:0000256" key="8">
    <source>
        <dbReference type="SAM" id="MobiDB-lite"/>
    </source>
</evidence>
<feature type="domain" description="TNase-like" evidence="10">
    <location>
        <begin position="477"/>
        <end position="610"/>
    </location>
</feature>
<dbReference type="OrthoDB" id="10023235at2759"/>
<dbReference type="PANTHER" id="PTHR12302">
    <property type="entry name" value="EBNA2 BINDING PROTEIN P100"/>
    <property type="match status" value="1"/>
</dbReference>
<dbReference type="VEuPathDB" id="FungiDB:AB675_9213"/>
<dbReference type="InterPro" id="IPR002999">
    <property type="entry name" value="Tudor"/>
</dbReference>
<evidence type="ECO:0000259" key="10">
    <source>
        <dbReference type="PROSITE" id="PS50830"/>
    </source>
</evidence>
<dbReference type="PIRSF" id="PIRSF017179">
    <property type="entry name" value="RISC-Tudor-SN"/>
    <property type="match status" value="1"/>
</dbReference>
<feature type="domain" description="TNase-like" evidence="10">
    <location>
        <begin position="311"/>
        <end position="448"/>
    </location>
</feature>
<feature type="domain" description="Tudor" evidence="9">
    <location>
        <begin position="692"/>
        <end position="752"/>
    </location>
</feature>
<evidence type="ECO:0000313" key="12">
    <source>
        <dbReference type="Proteomes" id="UP000038010"/>
    </source>
</evidence>
<evidence type="ECO:0000313" key="11">
    <source>
        <dbReference type="EMBL" id="KPI41576.1"/>
    </source>
</evidence>
<dbReference type="InterPro" id="IPR016071">
    <property type="entry name" value="Staphylococal_nuclease_OB-fold"/>
</dbReference>
<gene>
    <name evidence="11" type="ORF">AB675_9213</name>
</gene>
<dbReference type="InterPro" id="IPR016685">
    <property type="entry name" value="Silence_cplx_Nase-comp_TudorSN"/>
</dbReference>
<dbReference type="PROSITE" id="PS50830">
    <property type="entry name" value="TNASE_3"/>
    <property type="match status" value="4"/>
</dbReference>
<dbReference type="Gene3D" id="2.30.30.140">
    <property type="match status" value="1"/>
</dbReference>
<dbReference type="SMART" id="SM00318">
    <property type="entry name" value="SNc"/>
    <property type="match status" value="4"/>
</dbReference>
<dbReference type="Pfam" id="PF00565">
    <property type="entry name" value="SNase"/>
    <property type="match status" value="4"/>
</dbReference>
<dbReference type="InterPro" id="IPR035437">
    <property type="entry name" value="SNase_OB-fold_sf"/>
</dbReference>
<feature type="region of interest" description="Disordered" evidence="8">
    <location>
        <begin position="605"/>
        <end position="638"/>
    </location>
</feature>
<dbReference type="GO" id="GO:0031047">
    <property type="term" value="P:regulatory ncRNA-mediated gene silencing"/>
    <property type="evidence" value="ECO:0007669"/>
    <property type="project" value="UniProtKB-UniRule"/>
</dbReference>
<comment type="caution">
    <text evidence="11">The sequence shown here is derived from an EMBL/GenBank/DDBJ whole genome shotgun (WGS) entry which is preliminary data.</text>
</comment>
<dbReference type="PROSITE" id="PS50304">
    <property type="entry name" value="TUDOR"/>
    <property type="match status" value="1"/>
</dbReference>
<accession>A0A0N1HBB6</accession>
<protein>
    <recommendedName>
        <fullName evidence="2">Probable endonuclease LCL3</fullName>
    </recommendedName>
    <alternativeName>
        <fullName evidence="3">Probable endonuclease lcl3</fullName>
    </alternativeName>
</protein>
<dbReference type="GO" id="GO:0003723">
    <property type="term" value="F:RNA binding"/>
    <property type="evidence" value="ECO:0007669"/>
    <property type="project" value="UniProtKB-UniRule"/>
</dbReference>
<dbReference type="FunFam" id="2.40.50.90:FF:000001">
    <property type="entry name" value="Staphylococcal nuclease domain-containing protein"/>
    <property type="match status" value="1"/>
</dbReference>
<reference evidence="11 12" key="1">
    <citation type="submission" date="2015-06" db="EMBL/GenBank/DDBJ databases">
        <title>Draft genome of the ant-associated black yeast Phialophora attae CBS 131958.</title>
        <authorList>
            <person name="Moreno L.F."/>
            <person name="Stielow B.J."/>
            <person name="de Hoog S."/>
            <person name="Vicente V.A."/>
            <person name="Weiss V.A."/>
            <person name="de Vries M."/>
            <person name="Cruz L.M."/>
            <person name="Souza E.M."/>
        </authorList>
    </citation>
    <scope>NUCLEOTIDE SEQUENCE [LARGE SCALE GENOMIC DNA]</scope>
    <source>
        <strain evidence="11 12">CBS 131958</strain>
    </source>
</reference>